<gene>
    <name evidence="1" type="ORF">QAD02_023907</name>
</gene>
<keyword evidence="2" id="KW-1185">Reference proteome</keyword>
<comment type="caution">
    <text evidence="1">The sequence shown here is derived from an EMBL/GenBank/DDBJ whole genome shotgun (WGS) entry which is preliminary data.</text>
</comment>
<protein>
    <submittedName>
        <fullName evidence="1">Uncharacterized protein</fullName>
    </submittedName>
</protein>
<reference evidence="1" key="1">
    <citation type="submission" date="2023-04" db="EMBL/GenBank/DDBJ databases">
        <title>A chromosome-level genome assembly of the parasitoid wasp Eretmocerus hayati.</title>
        <authorList>
            <person name="Zhong Y."/>
            <person name="Liu S."/>
            <person name="Liu Y."/>
        </authorList>
    </citation>
    <scope>NUCLEOTIDE SEQUENCE</scope>
    <source>
        <strain evidence="1">ZJU_SS_LIU_2023</strain>
    </source>
</reference>
<dbReference type="EMBL" id="CM056741">
    <property type="protein sequence ID" value="KAJ8688112.1"/>
    <property type="molecule type" value="Genomic_DNA"/>
</dbReference>
<evidence type="ECO:0000313" key="1">
    <source>
        <dbReference type="EMBL" id="KAJ8688112.1"/>
    </source>
</evidence>
<dbReference type="Proteomes" id="UP001239111">
    <property type="component" value="Chromosome 1"/>
</dbReference>
<accession>A0ACC2PXJ3</accession>
<evidence type="ECO:0000313" key="2">
    <source>
        <dbReference type="Proteomes" id="UP001239111"/>
    </source>
</evidence>
<organism evidence="1 2">
    <name type="scientific">Eretmocerus hayati</name>
    <dbReference type="NCBI Taxonomy" id="131215"/>
    <lineage>
        <taxon>Eukaryota</taxon>
        <taxon>Metazoa</taxon>
        <taxon>Ecdysozoa</taxon>
        <taxon>Arthropoda</taxon>
        <taxon>Hexapoda</taxon>
        <taxon>Insecta</taxon>
        <taxon>Pterygota</taxon>
        <taxon>Neoptera</taxon>
        <taxon>Endopterygota</taxon>
        <taxon>Hymenoptera</taxon>
        <taxon>Apocrita</taxon>
        <taxon>Proctotrupomorpha</taxon>
        <taxon>Chalcidoidea</taxon>
        <taxon>Aphelinidae</taxon>
        <taxon>Aphelininae</taxon>
        <taxon>Eretmocerus</taxon>
    </lineage>
</organism>
<proteinExistence type="predicted"/>
<sequence length="1212" mass="131203">MSEYLRSAFGYLNGAGSATNSGSSANVTPVGNSSSSGSEYIGQLLEINGVKLRVTRLIAEGGWALVFAVEDVSSGKEYALKRMIAVDEEAKRTILQEIDTLKRLTNHANIIQFLCVQQVSREGNRGTEFLLVTELCTGGTLVDILRSCSTNSLSLAQICKVAYQATKAIHHMHSQATQPFIHRDIKLENFLIGGDGLIKLCDFGSTTVQQILPDVSWNAQKRAQLEDHMAKFTTPMYRAPEMMDTWSNEPIGPPVDCWALGCVIYSLVALKHPFPDGNKLAIVNGKYPAPPPNPRLSCFNDVIKGCLEVSPTQRLTAAAILERLAAIAESNGFDPREPAEIVPAQPPKSAPPTRPAPPPPASSAPQPPPRPAPPSVPPATQPPPRPTPPSNQPGMASQNQRVPNQQSSGLFNSIKGGAGSLFRNIKDTSSKVMQTVQQSMNRTELDASYLTSRILVMPYPADGIESAYRANHVEDVRTFLQARHPPPTKIQFYNLSRGRPNVARLIGRHIDCSFAYASTEANAPLFSAIYQICQDIYRYLDADVHHMVVLYCNDGLRASAAVACALLIYGRAVKTAEEAVTMFTTRRCQPPQMQPSELRVVSYMAKLMNGQEPHMKPLVLKSLLIQPVPLFTRARDGCRPYVEIYSNGAMVFSTKRPEYEEMKLYSLTDGKVCLILSEATVRGDITLVLYHARQQLGRVTGIKMAAVHFHTGYAISAESSNSSSTSLIFDKAELDDTPEVGVGKFRVVINASLGEDSVKFSRAPAPWEASDASHELQPDPLFGSTLEMEESLDSFSSGSPVTDTSKESRSKPALESQTNSVMSKETPRLPRKPSLDIPPSPVTESGPVEADLLNLGAPSASSSATTPSATLDIFASSATELVSEENGGTTDNLLGGFAALNQAAPPPTPIVNEPASSELLLGKTNGQNVVGDLLFGQSSGAQQQSSPMPTPNVQDMLFDPFGTSSKENLLGGWSQAGTSAKSTMGEPNFPRNASTPNFAAQKPDPFANLSGAMGAGLATSWNGSSKDYSALQSTSPVTAGTPVHPGPHMQKPVTPMGEAPLLNQESNKPAKSGDAFEDLLGSQGYNFFSSKKFDNNGPKTINEMRKVEAARTMDPEKLKITEWTEGKKSNLRALLCSMHTIVWDGCKWQKCEMHMLVSPADVKKQYRKACLAVHPDKQSGTDNENLAKLIFMELNNAWSIFENDSAQQNLFS</sequence>
<name>A0ACC2PXJ3_9HYME</name>